<dbReference type="EMBL" id="JARIHO010000009">
    <property type="protein sequence ID" value="KAJ7355165.1"/>
    <property type="molecule type" value="Genomic_DNA"/>
</dbReference>
<dbReference type="Proteomes" id="UP001218218">
    <property type="component" value="Unassembled WGS sequence"/>
</dbReference>
<protein>
    <submittedName>
        <fullName evidence="1">Uncharacterized protein</fullName>
    </submittedName>
</protein>
<evidence type="ECO:0000313" key="1">
    <source>
        <dbReference type="EMBL" id="KAJ7355165.1"/>
    </source>
</evidence>
<proteinExistence type="predicted"/>
<accession>A0AAD7ACG8</accession>
<organism evidence="1 2">
    <name type="scientific">Mycena albidolilacea</name>
    <dbReference type="NCBI Taxonomy" id="1033008"/>
    <lineage>
        <taxon>Eukaryota</taxon>
        <taxon>Fungi</taxon>
        <taxon>Dikarya</taxon>
        <taxon>Basidiomycota</taxon>
        <taxon>Agaricomycotina</taxon>
        <taxon>Agaricomycetes</taxon>
        <taxon>Agaricomycetidae</taxon>
        <taxon>Agaricales</taxon>
        <taxon>Marasmiineae</taxon>
        <taxon>Mycenaceae</taxon>
        <taxon>Mycena</taxon>
    </lineage>
</organism>
<comment type="caution">
    <text evidence="1">The sequence shown here is derived from an EMBL/GenBank/DDBJ whole genome shotgun (WGS) entry which is preliminary data.</text>
</comment>
<reference evidence="1" key="1">
    <citation type="submission" date="2023-03" db="EMBL/GenBank/DDBJ databases">
        <title>Massive genome expansion in bonnet fungi (Mycena s.s.) driven by repeated elements and novel gene families across ecological guilds.</title>
        <authorList>
            <consortium name="Lawrence Berkeley National Laboratory"/>
            <person name="Harder C.B."/>
            <person name="Miyauchi S."/>
            <person name="Viragh M."/>
            <person name="Kuo A."/>
            <person name="Thoen E."/>
            <person name="Andreopoulos B."/>
            <person name="Lu D."/>
            <person name="Skrede I."/>
            <person name="Drula E."/>
            <person name="Henrissat B."/>
            <person name="Morin E."/>
            <person name="Kohler A."/>
            <person name="Barry K."/>
            <person name="LaButti K."/>
            <person name="Morin E."/>
            <person name="Salamov A."/>
            <person name="Lipzen A."/>
            <person name="Mereny Z."/>
            <person name="Hegedus B."/>
            <person name="Baldrian P."/>
            <person name="Stursova M."/>
            <person name="Weitz H."/>
            <person name="Taylor A."/>
            <person name="Grigoriev I.V."/>
            <person name="Nagy L.G."/>
            <person name="Martin F."/>
            <person name="Kauserud H."/>
        </authorList>
    </citation>
    <scope>NUCLEOTIDE SEQUENCE</scope>
    <source>
        <strain evidence="1">CBHHK002</strain>
    </source>
</reference>
<evidence type="ECO:0000313" key="2">
    <source>
        <dbReference type="Proteomes" id="UP001218218"/>
    </source>
</evidence>
<name>A0AAD7ACG8_9AGAR</name>
<dbReference type="InterPro" id="IPR029058">
    <property type="entry name" value="AB_hydrolase_fold"/>
</dbReference>
<gene>
    <name evidence="1" type="ORF">DFH08DRAFT_803210</name>
</gene>
<dbReference type="AlphaFoldDB" id="A0AAD7ACG8"/>
<dbReference type="Gene3D" id="3.40.50.1820">
    <property type="entry name" value="alpha/beta hydrolase"/>
    <property type="match status" value="1"/>
</dbReference>
<sequence length="201" mass="22216">MAKRGVEAGSAVAPKGVFPTSLNQLCQAVRPLIAAGVQPSRIHLAGTLRVAISSYNYCHTCFTRARMSRRSSSRSHSAEFISSRHWIPTNKMTVVSASVRAGFPEEDNMYAEPVKAPEQWFKGVDRLVERVLITLGEKEGLKDDIISFGETFKQYHRSAEVVVQEGGIHEDMFLDFMVAETKLGTLTPLIIDRLVTGCTSD</sequence>
<keyword evidence="2" id="KW-1185">Reference proteome</keyword>